<evidence type="ECO:0000313" key="2">
    <source>
        <dbReference type="Proteomes" id="UP000317043"/>
    </source>
</evidence>
<reference evidence="1 2" key="1">
    <citation type="submission" date="2019-06" db="EMBL/GenBank/DDBJ databases">
        <title>Sequencing the genomes of 1000 actinobacteria strains.</title>
        <authorList>
            <person name="Klenk H.-P."/>
        </authorList>
    </citation>
    <scope>NUCLEOTIDE SEQUENCE [LARGE SCALE GENOMIC DNA]</scope>
    <source>
        <strain evidence="1 2">DSM 45928</strain>
    </source>
</reference>
<evidence type="ECO:0000313" key="1">
    <source>
        <dbReference type="EMBL" id="TQL77676.1"/>
    </source>
</evidence>
<proteinExistence type="predicted"/>
<dbReference type="EMBL" id="VFOW01000001">
    <property type="protein sequence ID" value="TQL77676.1"/>
    <property type="molecule type" value="Genomic_DNA"/>
</dbReference>
<keyword evidence="2" id="KW-1185">Reference proteome</keyword>
<protein>
    <submittedName>
        <fullName evidence="1">Uncharacterized protein</fullName>
    </submittedName>
</protein>
<dbReference type="Proteomes" id="UP000317043">
    <property type="component" value="Unassembled WGS sequence"/>
</dbReference>
<name>A0A543AYM7_9ACTN</name>
<sequence>MPFGEAVAVLFQGVLSTDGPSHGRWNGEQRRYGVDNGNGCLAEAADRRIRVRLLEIRIEET</sequence>
<dbReference type="AlphaFoldDB" id="A0A543AYM7"/>
<organism evidence="1 2">
    <name type="scientific">Stackebrandtia endophytica</name>
    <dbReference type="NCBI Taxonomy" id="1496996"/>
    <lineage>
        <taxon>Bacteria</taxon>
        <taxon>Bacillati</taxon>
        <taxon>Actinomycetota</taxon>
        <taxon>Actinomycetes</taxon>
        <taxon>Glycomycetales</taxon>
        <taxon>Glycomycetaceae</taxon>
        <taxon>Stackebrandtia</taxon>
    </lineage>
</organism>
<gene>
    <name evidence="1" type="ORF">FB566_3238</name>
</gene>
<comment type="caution">
    <text evidence="1">The sequence shown here is derived from an EMBL/GenBank/DDBJ whole genome shotgun (WGS) entry which is preliminary data.</text>
</comment>
<dbReference type="InParanoid" id="A0A543AYM7"/>
<accession>A0A543AYM7</accession>